<accession>A0A1G6K9Z2</accession>
<dbReference type="InterPro" id="IPR029021">
    <property type="entry name" value="Prot-tyrosine_phosphatase-like"/>
</dbReference>
<dbReference type="SUPFAM" id="SSF52799">
    <property type="entry name" value="(Phosphotyrosine protein) phosphatases II"/>
    <property type="match status" value="1"/>
</dbReference>
<dbReference type="RefSeq" id="WP_089720506.1">
    <property type="nucleotide sequence ID" value="NZ_FMYT01000004.1"/>
</dbReference>
<evidence type="ECO:0000313" key="5">
    <source>
        <dbReference type="EMBL" id="TDS32409.1"/>
    </source>
</evidence>
<dbReference type="Proteomes" id="UP000295758">
    <property type="component" value="Unassembled WGS sequence"/>
</dbReference>
<dbReference type="Gene3D" id="3.90.190.10">
    <property type="entry name" value="Protein tyrosine phosphatase superfamily"/>
    <property type="match status" value="1"/>
</dbReference>
<evidence type="ECO:0000313" key="8">
    <source>
        <dbReference type="Proteomes" id="UP000295758"/>
    </source>
</evidence>
<dbReference type="EMBL" id="FOHG01000026">
    <property type="protein sequence ID" value="SET10719.1"/>
    <property type="molecule type" value="Genomic_DNA"/>
</dbReference>
<sequence length="162" mass="19054">MKQLLDSNLYVGAIEDLSEINNDNWSIIHATQTLHYKIFGWNRTTNKPNKSHPNYIYYEDENILSLNWVDGGAHLYKWTGTNTFIKILNFIDEWITKRKVLVHCDRGYSRSPSICLLYLAKRREVISNESFLSAKEDFMKIYSNYNPGGIGKYIQNNWDSIY</sequence>
<evidence type="ECO:0000313" key="2">
    <source>
        <dbReference type="EMBL" id="SDC27830.1"/>
    </source>
</evidence>
<dbReference type="AlphaFoldDB" id="A0A1G6K9Z2"/>
<organism evidence="2 9">
    <name type="scientific">Halanaerobium congolense</name>
    <dbReference type="NCBI Taxonomy" id="54121"/>
    <lineage>
        <taxon>Bacteria</taxon>
        <taxon>Bacillati</taxon>
        <taxon>Bacillota</taxon>
        <taxon>Clostridia</taxon>
        <taxon>Halanaerobiales</taxon>
        <taxon>Halanaerobiaceae</taxon>
        <taxon>Halanaerobium</taxon>
    </lineage>
</organism>
<evidence type="ECO:0000259" key="1">
    <source>
        <dbReference type="Pfam" id="PF00782"/>
    </source>
</evidence>
<feature type="domain" description="Dual specificity phosphatase catalytic" evidence="1">
    <location>
        <begin position="59"/>
        <end position="141"/>
    </location>
</feature>
<reference evidence="5 8" key="2">
    <citation type="submission" date="2019-03" db="EMBL/GenBank/DDBJ databases">
        <title>Deep subsurface shale carbon reservoir microbial communities from Ohio and West Virginia, USA.</title>
        <authorList>
            <person name="Wrighton K."/>
        </authorList>
    </citation>
    <scope>NUCLEOTIDE SEQUENCE [LARGE SCALE GENOMIC DNA]</scope>
    <source>
        <strain evidence="5 8">UTICA-S4D12</strain>
    </source>
</reference>
<evidence type="ECO:0000313" key="9">
    <source>
        <dbReference type="Proteomes" id="UP000324896"/>
    </source>
</evidence>
<dbReference type="Pfam" id="PF00782">
    <property type="entry name" value="DSPc"/>
    <property type="match status" value="1"/>
</dbReference>
<reference evidence="6 7" key="1">
    <citation type="submission" date="2016-10" db="EMBL/GenBank/DDBJ databases">
        <authorList>
            <person name="Varghese N."/>
            <person name="Submissions S."/>
        </authorList>
    </citation>
    <scope>NUCLEOTIDE SEQUENCE [LARGE SCALE GENOMIC DNA]</scope>
    <source>
        <strain evidence="2 9">WG10</strain>
        <strain evidence="3 7">WG2</strain>
        <strain evidence="4 6">WG5</strain>
    </source>
</reference>
<proteinExistence type="predicted"/>
<protein>
    <submittedName>
        <fullName evidence="2">Dual specificity phosphatase, catalytic domain</fullName>
    </submittedName>
    <submittedName>
        <fullName evidence="5">Dual specificity protein phosphatase-like protein</fullName>
    </submittedName>
</protein>
<dbReference type="Proteomes" id="UP000199519">
    <property type="component" value="Unassembled WGS sequence"/>
</dbReference>
<evidence type="ECO:0000313" key="4">
    <source>
        <dbReference type="EMBL" id="SET10719.1"/>
    </source>
</evidence>
<evidence type="ECO:0000313" key="6">
    <source>
        <dbReference type="Proteomes" id="UP000198612"/>
    </source>
</evidence>
<dbReference type="PROSITE" id="PS00383">
    <property type="entry name" value="TYR_PHOSPHATASE_1"/>
    <property type="match status" value="1"/>
</dbReference>
<dbReference type="Proteomes" id="UP000198612">
    <property type="component" value="Unassembled WGS sequence"/>
</dbReference>
<name>A0A1G6K9Z2_9FIRM</name>
<dbReference type="EMBL" id="SOAA01000007">
    <property type="protein sequence ID" value="TDS32409.1"/>
    <property type="molecule type" value="Genomic_DNA"/>
</dbReference>
<dbReference type="Proteomes" id="UP000324896">
    <property type="component" value="Unassembled WGS sequence"/>
</dbReference>
<dbReference type="EMBL" id="FMYT01000004">
    <property type="protein sequence ID" value="SDC27830.1"/>
    <property type="molecule type" value="Genomic_DNA"/>
</dbReference>
<dbReference type="InterPro" id="IPR000340">
    <property type="entry name" value="Dual-sp_phosphatase_cat-dom"/>
</dbReference>
<evidence type="ECO:0000313" key="7">
    <source>
        <dbReference type="Proteomes" id="UP000199519"/>
    </source>
</evidence>
<keyword evidence="7" id="KW-1185">Reference proteome</keyword>
<gene>
    <name evidence="5" type="ORF">BY453_10786</name>
    <name evidence="2" type="ORF">SAMN04488597_10440</name>
    <name evidence="3" type="ORF">SAMN04488598_12615</name>
    <name evidence="4" type="ORF">SAMN04515652_12615</name>
</gene>
<evidence type="ECO:0000313" key="3">
    <source>
        <dbReference type="EMBL" id="SDF82526.1"/>
    </source>
</evidence>
<dbReference type="EMBL" id="FNBJ01000026">
    <property type="protein sequence ID" value="SDF82526.1"/>
    <property type="molecule type" value="Genomic_DNA"/>
</dbReference>
<dbReference type="InterPro" id="IPR016130">
    <property type="entry name" value="Tyr_Pase_AS"/>
</dbReference>